<evidence type="ECO:0000259" key="7">
    <source>
        <dbReference type="PROSITE" id="PS51387"/>
    </source>
</evidence>
<dbReference type="InterPro" id="IPR006094">
    <property type="entry name" value="Oxid_FAD_bind_N"/>
</dbReference>
<dbReference type="Pfam" id="PF01565">
    <property type="entry name" value="FAD_binding_4"/>
    <property type="match status" value="1"/>
</dbReference>
<dbReference type="InterPro" id="IPR016169">
    <property type="entry name" value="FAD-bd_PCMH_sub2"/>
</dbReference>
<evidence type="ECO:0000256" key="3">
    <source>
        <dbReference type="ARBA" id="ARBA00022630"/>
    </source>
</evidence>
<evidence type="ECO:0000256" key="5">
    <source>
        <dbReference type="ARBA" id="ARBA00023002"/>
    </source>
</evidence>
<sequence>METLRQDDVGYDEAATSYHVHGTPVEVLRPADAGEVAEAVRSAVERGLEVGVRGGGHTPWSTNDGGVVIDLLRLDRIEVGDDRLVTVGGGAVWGSVADALAPHGLAISSGDTASVGVGGLTVGGGIGWLVRATGLAVDQLVGAEVVTVAGEIVRASANEHPDLFWGIRGGGGNFGIVTEFVFRARPLRGVVHGHLEFDPAELRSVLRALRDDLRRAPDEWTANLLTLPSFGPEMPPPCTSRSSGRERTSTPPVTRRGRSWGIPRSGRANSHRAPTATCWPDRRPRCRGRRRRWSTRATSSAVWTTTRSSGSRRRTRASRPRS</sequence>
<dbReference type="InterPro" id="IPR016166">
    <property type="entry name" value="FAD-bd_PCMH"/>
</dbReference>
<dbReference type="InterPro" id="IPR006093">
    <property type="entry name" value="Oxy_OxRdtase_FAD_BS"/>
</dbReference>
<name>A0ABQ6K9S9_9MICO</name>
<feature type="compositionally biased region" description="Basic residues" evidence="6">
    <location>
        <begin position="284"/>
        <end position="294"/>
    </location>
</feature>
<dbReference type="InterPro" id="IPR036318">
    <property type="entry name" value="FAD-bd_PCMH-like_sf"/>
</dbReference>
<reference evidence="9" key="1">
    <citation type="journal article" date="2019" name="Int. J. Syst. Evol. Microbiol.">
        <title>The Global Catalogue of Microorganisms (GCM) 10K type strain sequencing project: providing services to taxonomists for standard genome sequencing and annotation.</title>
        <authorList>
            <consortium name="The Broad Institute Genomics Platform"/>
            <consortium name="The Broad Institute Genome Sequencing Center for Infectious Disease"/>
            <person name="Wu L."/>
            <person name="Ma J."/>
        </authorList>
    </citation>
    <scope>NUCLEOTIDE SEQUENCE [LARGE SCALE GENOMIC DNA]</scope>
    <source>
        <strain evidence="9">NBRC 108894</strain>
    </source>
</reference>
<evidence type="ECO:0000256" key="6">
    <source>
        <dbReference type="SAM" id="MobiDB-lite"/>
    </source>
</evidence>
<dbReference type="EMBL" id="BSVB01000001">
    <property type="protein sequence ID" value="GMA96998.1"/>
    <property type="molecule type" value="Genomic_DNA"/>
</dbReference>
<keyword evidence="4" id="KW-0274">FAD</keyword>
<keyword evidence="5" id="KW-0560">Oxidoreductase</keyword>
<comment type="similarity">
    <text evidence="2">Belongs to the oxygen-dependent FAD-linked oxidoreductase family.</text>
</comment>
<feature type="compositionally biased region" description="Basic residues" evidence="6">
    <location>
        <begin position="310"/>
        <end position="322"/>
    </location>
</feature>
<dbReference type="InterPro" id="IPR050416">
    <property type="entry name" value="FAD-linked_Oxidoreductase"/>
</dbReference>
<gene>
    <name evidence="8" type="ORF">GCM10025881_38220</name>
</gene>
<dbReference type="Proteomes" id="UP001157034">
    <property type="component" value="Unassembled WGS sequence"/>
</dbReference>
<evidence type="ECO:0000313" key="9">
    <source>
        <dbReference type="Proteomes" id="UP001157034"/>
    </source>
</evidence>
<dbReference type="Gene3D" id="3.30.465.10">
    <property type="match status" value="1"/>
</dbReference>
<dbReference type="PROSITE" id="PS51387">
    <property type="entry name" value="FAD_PCMH"/>
    <property type="match status" value="1"/>
</dbReference>
<comment type="cofactor">
    <cofactor evidence="1">
        <name>FAD</name>
        <dbReference type="ChEBI" id="CHEBI:57692"/>
    </cofactor>
</comment>
<dbReference type="PANTHER" id="PTHR42973:SF39">
    <property type="entry name" value="FAD-BINDING PCMH-TYPE DOMAIN-CONTAINING PROTEIN"/>
    <property type="match status" value="1"/>
</dbReference>
<keyword evidence="3" id="KW-0285">Flavoprotein</keyword>
<protein>
    <recommendedName>
        <fullName evidence="7">FAD-binding PCMH-type domain-containing protein</fullName>
    </recommendedName>
</protein>
<dbReference type="PANTHER" id="PTHR42973">
    <property type="entry name" value="BINDING OXIDOREDUCTASE, PUTATIVE (AFU_ORTHOLOGUE AFUA_1G17690)-RELATED"/>
    <property type="match status" value="1"/>
</dbReference>
<keyword evidence="9" id="KW-1185">Reference proteome</keyword>
<feature type="region of interest" description="Disordered" evidence="6">
    <location>
        <begin position="229"/>
        <end position="322"/>
    </location>
</feature>
<accession>A0ABQ6K9S9</accession>
<evidence type="ECO:0000313" key="8">
    <source>
        <dbReference type="EMBL" id="GMA96998.1"/>
    </source>
</evidence>
<comment type="caution">
    <text evidence="8">The sequence shown here is derived from an EMBL/GenBank/DDBJ whole genome shotgun (WGS) entry which is preliminary data.</text>
</comment>
<dbReference type="PROSITE" id="PS00862">
    <property type="entry name" value="OX2_COVAL_FAD"/>
    <property type="match status" value="1"/>
</dbReference>
<dbReference type="RefSeq" id="WP_284255474.1">
    <property type="nucleotide sequence ID" value="NZ_BSVB01000001.1"/>
</dbReference>
<feature type="domain" description="FAD-binding PCMH-type" evidence="7">
    <location>
        <begin position="20"/>
        <end position="187"/>
    </location>
</feature>
<proteinExistence type="inferred from homology"/>
<dbReference type="SUPFAM" id="SSF56176">
    <property type="entry name" value="FAD-binding/transporter-associated domain-like"/>
    <property type="match status" value="1"/>
</dbReference>
<evidence type="ECO:0000256" key="1">
    <source>
        <dbReference type="ARBA" id="ARBA00001974"/>
    </source>
</evidence>
<evidence type="ECO:0000256" key="4">
    <source>
        <dbReference type="ARBA" id="ARBA00022827"/>
    </source>
</evidence>
<organism evidence="8 9">
    <name type="scientific">Pseudolysinimonas kribbensis</name>
    <dbReference type="NCBI Taxonomy" id="433641"/>
    <lineage>
        <taxon>Bacteria</taxon>
        <taxon>Bacillati</taxon>
        <taxon>Actinomycetota</taxon>
        <taxon>Actinomycetes</taxon>
        <taxon>Micrococcales</taxon>
        <taxon>Microbacteriaceae</taxon>
        <taxon>Pseudolysinimonas</taxon>
    </lineage>
</organism>
<evidence type="ECO:0000256" key="2">
    <source>
        <dbReference type="ARBA" id="ARBA00005466"/>
    </source>
</evidence>